<dbReference type="Pfam" id="PF07366">
    <property type="entry name" value="SnoaL"/>
    <property type="match status" value="1"/>
</dbReference>
<evidence type="ECO:0000313" key="2">
    <source>
        <dbReference type="Proteomes" id="UP000468531"/>
    </source>
</evidence>
<dbReference type="InterPro" id="IPR032710">
    <property type="entry name" value="NTF2-like_dom_sf"/>
</dbReference>
<dbReference type="InterPro" id="IPR009959">
    <property type="entry name" value="Cyclase_SnoaL-like"/>
</dbReference>
<dbReference type="GO" id="GO:0030638">
    <property type="term" value="P:polyketide metabolic process"/>
    <property type="evidence" value="ECO:0007669"/>
    <property type="project" value="InterPro"/>
</dbReference>
<dbReference type="RefSeq" id="WP_163156024.1">
    <property type="nucleotide sequence ID" value="NZ_VKHP01000078.1"/>
</dbReference>
<name>A0A6P1BHP7_9BRAD</name>
<proteinExistence type="predicted"/>
<comment type="caution">
    <text evidence="1">The sequence shown here is derived from an EMBL/GenBank/DDBJ whole genome shotgun (WGS) entry which is preliminary data.</text>
</comment>
<accession>A0A6P1BHP7</accession>
<dbReference type="EMBL" id="VKHP01000078">
    <property type="protein sequence ID" value="NEU98056.1"/>
    <property type="molecule type" value="Genomic_DNA"/>
</dbReference>
<dbReference type="Proteomes" id="UP000468531">
    <property type="component" value="Unassembled WGS sequence"/>
</dbReference>
<keyword evidence="2" id="KW-1185">Reference proteome</keyword>
<dbReference type="PANTHER" id="PTHR38436">
    <property type="entry name" value="POLYKETIDE CYCLASE SNOAL-LIKE DOMAIN"/>
    <property type="match status" value="1"/>
</dbReference>
<gene>
    <name evidence="1" type="ORF">FNJ47_20035</name>
</gene>
<organism evidence="1 2">
    <name type="scientific">Bradyrhizobium uaiense</name>
    <dbReference type="NCBI Taxonomy" id="2594946"/>
    <lineage>
        <taxon>Bacteria</taxon>
        <taxon>Pseudomonadati</taxon>
        <taxon>Pseudomonadota</taxon>
        <taxon>Alphaproteobacteria</taxon>
        <taxon>Hyphomicrobiales</taxon>
        <taxon>Nitrobacteraceae</taxon>
        <taxon>Bradyrhizobium</taxon>
    </lineage>
</organism>
<evidence type="ECO:0000313" key="1">
    <source>
        <dbReference type="EMBL" id="NEU98056.1"/>
    </source>
</evidence>
<dbReference type="SUPFAM" id="SSF54427">
    <property type="entry name" value="NTF2-like"/>
    <property type="match status" value="1"/>
</dbReference>
<reference evidence="1 2" key="1">
    <citation type="journal article" date="2020" name="Arch. Microbiol.">
        <title>Bradyrhizobium uaiense sp. nov., a new highly efficient cowpea symbiont.</title>
        <authorList>
            <person name="Cabral Michel D."/>
            <person name="Azarias Guimaraes A."/>
            <person name="Martins da Costa E."/>
            <person name="Soares de Carvalho T."/>
            <person name="Balsanelli E."/>
            <person name="Willems A."/>
            <person name="Maltempi de Souza E."/>
            <person name="de Souza Moreira F.M."/>
        </authorList>
    </citation>
    <scope>NUCLEOTIDE SEQUENCE [LARGE SCALE GENOMIC DNA]</scope>
    <source>
        <strain evidence="1 2">UFLA 03-164</strain>
    </source>
</reference>
<sequence>MVKTDLAEIYRNYVTCLNRQDWPQLGQFVGDDVSYNGRRLGLSGYRAMLEQDFRDIPDLRFDVVLLIADASRVASRLAFDCSPKGSFLGLDVDGRRVSFTENVFYEFRDGKIVEVWSVIDKLAIEAQL</sequence>
<dbReference type="AlphaFoldDB" id="A0A6P1BHP7"/>
<dbReference type="Gene3D" id="3.10.450.50">
    <property type="match status" value="1"/>
</dbReference>
<protein>
    <submittedName>
        <fullName evidence="1">Ester cyclase</fullName>
    </submittedName>
</protein>
<dbReference type="PANTHER" id="PTHR38436:SF1">
    <property type="entry name" value="ESTER CYCLASE"/>
    <property type="match status" value="1"/>
</dbReference>